<dbReference type="GO" id="GO:1902936">
    <property type="term" value="F:phosphatidylinositol bisphosphate binding"/>
    <property type="evidence" value="ECO:0007669"/>
    <property type="project" value="TreeGrafter"/>
</dbReference>
<reference evidence="3 4" key="1">
    <citation type="submission" date="2015-12" db="EMBL/GenBank/DDBJ databases">
        <title>The genome of Folsomia candida.</title>
        <authorList>
            <person name="Faddeeva A."/>
            <person name="Derks M.F."/>
            <person name="Anvar Y."/>
            <person name="Smit S."/>
            <person name="Van Straalen N."/>
            <person name="Roelofs D."/>
        </authorList>
    </citation>
    <scope>NUCLEOTIDE SEQUENCE [LARGE SCALE GENOMIC DNA]</scope>
    <source>
        <strain evidence="3 4">VU population</strain>
        <tissue evidence="3">Whole body</tissue>
    </source>
</reference>
<dbReference type="PANTHER" id="PTHR10174">
    <property type="entry name" value="ALPHA-TOCOPHEROL TRANSFER PROTEIN-RELATED"/>
    <property type="match status" value="1"/>
</dbReference>
<evidence type="ECO:0000313" key="4">
    <source>
        <dbReference type="Proteomes" id="UP000198287"/>
    </source>
</evidence>
<protein>
    <submittedName>
        <fullName evidence="3">Retinaldehyde-binding protein 1</fullName>
    </submittedName>
</protein>
<feature type="chain" id="PRO_5013030950" evidence="1">
    <location>
        <begin position="28"/>
        <end position="427"/>
    </location>
</feature>
<dbReference type="SMART" id="SM00516">
    <property type="entry name" value="SEC14"/>
    <property type="match status" value="1"/>
</dbReference>
<feature type="domain" description="CRAL-TRIO" evidence="2">
    <location>
        <begin position="237"/>
        <end position="400"/>
    </location>
</feature>
<evidence type="ECO:0000313" key="3">
    <source>
        <dbReference type="EMBL" id="OXA45274.1"/>
    </source>
</evidence>
<dbReference type="Proteomes" id="UP000198287">
    <property type="component" value="Unassembled WGS sequence"/>
</dbReference>
<gene>
    <name evidence="3" type="ORF">Fcan01_19991</name>
</gene>
<dbReference type="Pfam" id="PF00650">
    <property type="entry name" value="CRAL_TRIO"/>
    <property type="match status" value="1"/>
</dbReference>
<dbReference type="OrthoDB" id="75724at2759"/>
<dbReference type="Gene3D" id="3.40.525.10">
    <property type="entry name" value="CRAL-TRIO lipid binding domain"/>
    <property type="match status" value="1"/>
</dbReference>
<comment type="caution">
    <text evidence="3">The sequence shown here is derived from an EMBL/GenBank/DDBJ whole genome shotgun (WGS) entry which is preliminary data.</text>
</comment>
<accession>A0A226DK93</accession>
<proteinExistence type="predicted"/>
<evidence type="ECO:0000259" key="2">
    <source>
        <dbReference type="PROSITE" id="PS50191"/>
    </source>
</evidence>
<dbReference type="SUPFAM" id="SSF46938">
    <property type="entry name" value="CRAL/TRIO N-terminal domain"/>
    <property type="match status" value="1"/>
</dbReference>
<dbReference type="AlphaFoldDB" id="A0A226DK93"/>
<name>A0A226DK93_FOLCA</name>
<keyword evidence="1" id="KW-0732">Signal</keyword>
<dbReference type="InterPro" id="IPR001251">
    <property type="entry name" value="CRAL-TRIO_dom"/>
</dbReference>
<dbReference type="CDD" id="cd00170">
    <property type="entry name" value="SEC14"/>
    <property type="match status" value="1"/>
</dbReference>
<dbReference type="InterPro" id="IPR036273">
    <property type="entry name" value="CRAL/TRIO_N_dom_sf"/>
</dbReference>
<feature type="signal peptide" evidence="1">
    <location>
        <begin position="1"/>
        <end position="27"/>
    </location>
</feature>
<dbReference type="PANTHER" id="PTHR10174:SF208">
    <property type="entry name" value="CRAL-TRIO DOMAIN-CONTAINING PROTEIN DDB_G0278031"/>
    <property type="match status" value="1"/>
</dbReference>
<sequence length="427" mass="48082">MRLAKVHTFKMQSTILIGLCCIAFASAGVVNVTRCEAFATPVQTRISDCDGYCRFQPGLTYHCEQDFLPSTVILGLSLKVEFCPNERFCMQIINTDLVHTPVMPGIIYTAKFTFVPSDVLAGQTIALRVYISRTPGDRVDVCVFFNVDILEFNHSLLAAVAMESLVKPPTEDELFIELKTRIKEHETLNCFSDAIDDKLLLGFLRGKKKNLDSTISCLEKYIDMRTVKYATFTRTYRPSTISALNIGVLRLLKKLDNNGRVVLVVTCNNWQPSQTPLEELIASSLFIMDEGIRTHFSIGNELVVIFDCKGLGFDQARRLTPSYVIMGLDMFLKCLPSRPKAFHVVHAGYLMHGLYRMVHPFLKKKLQDRVHVHAKLTQLADHVPASILPTKLGGEMLEDDAYDPLIMERVKGNDEYYEGLSKLSAPD</sequence>
<keyword evidence="4" id="KW-1185">Reference proteome</keyword>
<dbReference type="InterPro" id="IPR036865">
    <property type="entry name" value="CRAL-TRIO_dom_sf"/>
</dbReference>
<evidence type="ECO:0000256" key="1">
    <source>
        <dbReference type="SAM" id="SignalP"/>
    </source>
</evidence>
<dbReference type="EMBL" id="LNIX01000018">
    <property type="protein sequence ID" value="OXA45274.1"/>
    <property type="molecule type" value="Genomic_DNA"/>
</dbReference>
<organism evidence="3 4">
    <name type="scientific">Folsomia candida</name>
    <name type="common">Springtail</name>
    <dbReference type="NCBI Taxonomy" id="158441"/>
    <lineage>
        <taxon>Eukaryota</taxon>
        <taxon>Metazoa</taxon>
        <taxon>Ecdysozoa</taxon>
        <taxon>Arthropoda</taxon>
        <taxon>Hexapoda</taxon>
        <taxon>Collembola</taxon>
        <taxon>Entomobryomorpha</taxon>
        <taxon>Isotomoidea</taxon>
        <taxon>Isotomidae</taxon>
        <taxon>Proisotominae</taxon>
        <taxon>Folsomia</taxon>
    </lineage>
</organism>
<dbReference type="PROSITE" id="PS50191">
    <property type="entry name" value="CRAL_TRIO"/>
    <property type="match status" value="1"/>
</dbReference>
<dbReference type="GO" id="GO:0016020">
    <property type="term" value="C:membrane"/>
    <property type="evidence" value="ECO:0007669"/>
    <property type="project" value="TreeGrafter"/>
</dbReference>
<dbReference type="SUPFAM" id="SSF52087">
    <property type="entry name" value="CRAL/TRIO domain"/>
    <property type="match status" value="1"/>
</dbReference>
<dbReference type="PRINTS" id="PR00180">
    <property type="entry name" value="CRETINALDHBP"/>
</dbReference>